<dbReference type="Pfam" id="PF00773">
    <property type="entry name" value="RNB"/>
    <property type="match status" value="1"/>
</dbReference>
<proteinExistence type="predicted"/>
<dbReference type="InterPro" id="IPR040596">
    <property type="entry name" value="RNase_II_C_S1"/>
</dbReference>
<gene>
    <name evidence="2" type="ORF">GCM10022288_03600</name>
</gene>
<dbReference type="InterPro" id="IPR001900">
    <property type="entry name" value="RNase_II/R"/>
</dbReference>
<protein>
    <submittedName>
        <fullName evidence="2">RNB domain-containing ribonuclease</fullName>
    </submittedName>
</protein>
<dbReference type="Proteomes" id="UP001500213">
    <property type="component" value="Unassembled WGS sequence"/>
</dbReference>
<comment type="caution">
    <text evidence="2">The sequence shown here is derived from an EMBL/GenBank/DDBJ whole genome shotgun (WGS) entry which is preliminary data.</text>
</comment>
<dbReference type="InterPro" id="IPR012340">
    <property type="entry name" value="NA-bd_OB-fold"/>
</dbReference>
<dbReference type="PANTHER" id="PTHR23355:SF9">
    <property type="entry name" value="DIS3-LIKE EXONUCLEASE 2"/>
    <property type="match status" value="1"/>
</dbReference>
<keyword evidence="3" id="KW-1185">Reference proteome</keyword>
<evidence type="ECO:0000259" key="1">
    <source>
        <dbReference type="SMART" id="SM00955"/>
    </source>
</evidence>
<organism evidence="2 3">
    <name type="scientific">Gryllotalpicola kribbensis</name>
    <dbReference type="NCBI Taxonomy" id="993084"/>
    <lineage>
        <taxon>Bacteria</taxon>
        <taxon>Bacillati</taxon>
        <taxon>Actinomycetota</taxon>
        <taxon>Actinomycetes</taxon>
        <taxon>Micrococcales</taxon>
        <taxon>Microbacteriaceae</taxon>
        <taxon>Gryllotalpicola</taxon>
    </lineage>
</organism>
<dbReference type="SMART" id="SM00955">
    <property type="entry name" value="RNB"/>
    <property type="match status" value="1"/>
</dbReference>
<dbReference type="PANTHER" id="PTHR23355">
    <property type="entry name" value="RIBONUCLEASE"/>
    <property type="match status" value="1"/>
</dbReference>
<dbReference type="EMBL" id="BAABBX010000002">
    <property type="protein sequence ID" value="GAA4183770.1"/>
    <property type="molecule type" value="Genomic_DNA"/>
</dbReference>
<dbReference type="Pfam" id="PF18614">
    <property type="entry name" value="RNase_II_C_S1"/>
    <property type="match status" value="1"/>
</dbReference>
<sequence length="490" mass="51493">MPTSLGGMARRSSRLSASAAQSELADALAALRAELKVPVEFPPAALAEAEQASRAPLGELPDLTRLDFLTIDPAGSTDLDQAMHLAVTDAGFEVHYAIADVPFFVTPGGALDDATRRRGQTLYAPDGRIPLHPTEISESAGSLLPGQVRRAFVWRFELAGDGAVTSTSLTRALVKSRRQWSYEEAQRALDDGTAPPALAPLPAVGKALIAQEAARGGASLNTPDQEIVLTPAGYGVERRVPLPVEDWNAQLSLLTGMAAARIMLDGGVGILRTMPPADEAAVAAFRAQTELLDLPWAEGTEYGEYLRTLDRTQPRALAVLQAAASLFRGAGYEAFDGAPPAQPVQAALAAPYAHVTAPLRRLVDRWGLVVCEALSAGNPVPDWARDSLGELPHIMASTSSVAGRLDASALDRVEAAVLSARIGDAFDAVVLTQNHTRTRIQLAEPAVDASVEGVVGEPGEVVRVRLAAAEIATGTLTFEPLEAAGRLISG</sequence>
<dbReference type="InterPro" id="IPR050180">
    <property type="entry name" value="RNR_Ribonuclease"/>
</dbReference>
<reference evidence="3" key="1">
    <citation type="journal article" date="2019" name="Int. J. Syst. Evol. Microbiol.">
        <title>The Global Catalogue of Microorganisms (GCM) 10K type strain sequencing project: providing services to taxonomists for standard genome sequencing and annotation.</title>
        <authorList>
            <consortium name="The Broad Institute Genomics Platform"/>
            <consortium name="The Broad Institute Genome Sequencing Center for Infectious Disease"/>
            <person name="Wu L."/>
            <person name="Ma J."/>
        </authorList>
    </citation>
    <scope>NUCLEOTIDE SEQUENCE [LARGE SCALE GENOMIC DNA]</scope>
    <source>
        <strain evidence="3">JCM 17593</strain>
    </source>
</reference>
<evidence type="ECO:0000313" key="2">
    <source>
        <dbReference type="EMBL" id="GAA4183770.1"/>
    </source>
</evidence>
<accession>A0ABP8AGZ3</accession>
<dbReference type="SUPFAM" id="SSF50249">
    <property type="entry name" value="Nucleic acid-binding proteins"/>
    <property type="match status" value="1"/>
</dbReference>
<name>A0ABP8AGZ3_9MICO</name>
<feature type="domain" description="RNB" evidence="1">
    <location>
        <begin position="60"/>
        <end position="377"/>
    </location>
</feature>
<evidence type="ECO:0000313" key="3">
    <source>
        <dbReference type="Proteomes" id="UP001500213"/>
    </source>
</evidence>